<dbReference type="Gene3D" id="1.10.540.10">
    <property type="entry name" value="Acyl-CoA dehydrogenase/oxidase, N-terminal domain"/>
    <property type="match status" value="1"/>
</dbReference>
<dbReference type="Pfam" id="PF02770">
    <property type="entry name" value="Acyl-CoA_dh_M"/>
    <property type="match status" value="1"/>
</dbReference>
<dbReference type="InterPro" id="IPR009075">
    <property type="entry name" value="AcylCo_DH/oxidase_C"/>
</dbReference>
<keyword evidence="6 7" id="KW-0560">Oxidoreductase</keyword>
<dbReference type="Proteomes" id="UP000657385">
    <property type="component" value="Unassembled WGS sequence"/>
</dbReference>
<feature type="domain" description="Acyl-CoA oxidase/dehydrogenase middle" evidence="9">
    <location>
        <begin position="120"/>
        <end position="196"/>
    </location>
</feature>
<evidence type="ECO:0000256" key="4">
    <source>
        <dbReference type="ARBA" id="ARBA00022630"/>
    </source>
</evidence>
<dbReference type="SUPFAM" id="SSF56645">
    <property type="entry name" value="Acyl-CoA dehydrogenase NM domain-like"/>
    <property type="match status" value="1"/>
</dbReference>
<comment type="similarity">
    <text evidence="2 7">Belongs to the acyl-CoA dehydrogenase family.</text>
</comment>
<reference evidence="11" key="1">
    <citation type="submission" date="2020-11" db="EMBL/GenBank/DDBJ databases">
        <title>Isolation and identification of active actinomycetes.</title>
        <authorList>
            <person name="Yu B."/>
        </authorList>
    </citation>
    <scope>NUCLEOTIDE SEQUENCE</scope>
    <source>
        <strain evidence="11">NEAU-YB345</strain>
    </source>
</reference>
<name>A0A931B736_9ACTN</name>
<dbReference type="Gene3D" id="2.40.110.10">
    <property type="entry name" value="Butyryl-CoA Dehydrogenase, subunit A, domain 2"/>
    <property type="match status" value="1"/>
</dbReference>
<dbReference type="SUPFAM" id="SSF47203">
    <property type="entry name" value="Acyl-CoA dehydrogenase C-terminal domain-like"/>
    <property type="match status" value="1"/>
</dbReference>
<keyword evidence="4 7" id="KW-0285">Flavoprotein</keyword>
<dbReference type="EMBL" id="JADPRT010000012">
    <property type="protein sequence ID" value="MBF9071443.1"/>
    <property type="molecule type" value="Genomic_DNA"/>
</dbReference>
<protein>
    <recommendedName>
        <fullName evidence="3">Medium-chain specific acyl-CoA dehydrogenase, mitochondrial</fullName>
    </recommendedName>
</protein>
<dbReference type="RefSeq" id="WP_196196625.1">
    <property type="nucleotide sequence ID" value="NZ_JADPRT010000012.1"/>
</dbReference>
<dbReference type="PROSITE" id="PS00072">
    <property type="entry name" value="ACYL_COA_DH_1"/>
    <property type="match status" value="1"/>
</dbReference>
<gene>
    <name evidence="11" type="ORF">I2501_25810</name>
</gene>
<evidence type="ECO:0000259" key="10">
    <source>
        <dbReference type="Pfam" id="PF02771"/>
    </source>
</evidence>
<dbReference type="FunFam" id="1.20.140.10:FF:000001">
    <property type="entry name" value="Acyl-CoA dehydrogenase"/>
    <property type="match status" value="1"/>
</dbReference>
<dbReference type="InterPro" id="IPR006089">
    <property type="entry name" value="Acyl-CoA_DH_CS"/>
</dbReference>
<dbReference type="PROSITE" id="PS00073">
    <property type="entry name" value="ACYL_COA_DH_2"/>
    <property type="match status" value="1"/>
</dbReference>
<dbReference type="Gene3D" id="1.20.140.10">
    <property type="entry name" value="Butyryl-CoA Dehydrogenase, subunit A, domain 3"/>
    <property type="match status" value="1"/>
</dbReference>
<dbReference type="InterPro" id="IPR009100">
    <property type="entry name" value="AcylCoA_DH/oxidase_NM_dom_sf"/>
</dbReference>
<evidence type="ECO:0000259" key="9">
    <source>
        <dbReference type="Pfam" id="PF02770"/>
    </source>
</evidence>
<dbReference type="InterPro" id="IPR050741">
    <property type="entry name" value="Acyl-CoA_dehydrogenase"/>
</dbReference>
<dbReference type="InterPro" id="IPR046373">
    <property type="entry name" value="Acyl-CoA_Oxase/DH_mid-dom_sf"/>
</dbReference>
<evidence type="ECO:0000256" key="5">
    <source>
        <dbReference type="ARBA" id="ARBA00022827"/>
    </source>
</evidence>
<evidence type="ECO:0000259" key="8">
    <source>
        <dbReference type="Pfam" id="PF00441"/>
    </source>
</evidence>
<dbReference type="InterPro" id="IPR006091">
    <property type="entry name" value="Acyl-CoA_Oxase/DH_mid-dom"/>
</dbReference>
<dbReference type="Pfam" id="PF00441">
    <property type="entry name" value="Acyl-CoA_dh_1"/>
    <property type="match status" value="1"/>
</dbReference>
<dbReference type="GO" id="GO:0003995">
    <property type="term" value="F:acyl-CoA dehydrogenase activity"/>
    <property type="evidence" value="ECO:0007669"/>
    <property type="project" value="InterPro"/>
</dbReference>
<evidence type="ECO:0000256" key="3">
    <source>
        <dbReference type="ARBA" id="ARBA00019125"/>
    </source>
</evidence>
<dbReference type="PIRSF" id="PIRSF016578">
    <property type="entry name" value="HsaA"/>
    <property type="match status" value="1"/>
</dbReference>
<dbReference type="PANTHER" id="PTHR48083:SF2">
    <property type="entry name" value="MEDIUM-CHAIN SPECIFIC ACYL-COA DEHYDROGENASE, MITOCHONDRIAL"/>
    <property type="match status" value="1"/>
</dbReference>
<evidence type="ECO:0000256" key="2">
    <source>
        <dbReference type="ARBA" id="ARBA00009347"/>
    </source>
</evidence>
<keyword evidence="5 7" id="KW-0274">FAD</keyword>
<proteinExistence type="inferred from homology"/>
<evidence type="ECO:0000256" key="7">
    <source>
        <dbReference type="RuleBase" id="RU362125"/>
    </source>
</evidence>
<dbReference type="InterPro" id="IPR013786">
    <property type="entry name" value="AcylCoA_DH/ox_N"/>
</dbReference>
<comment type="cofactor">
    <cofactor evidence="1 7">
        <name>FAD</name>
        <dbReference type="ChEBI" id="CHEBI:57692"/>
    </cofactor>
</comment>
<evidence type="ECO:0000256" key="1">
    <source>
        <dbReference type="ARBA" id="ARBA00001974"/>
    </source>
</evidence>
<comment type="caution">
    <text evidence="11">The sequence shown here is derived from an EMBL/GenBank/DDBJ whole genome shotgun (WGS) entry which is preliminary data.</text>
</comment>
<feature type="domain" description="Acyl-CoA dehydrogenase/oxidase C-terminal" evidence="8">
    <location>
        <begin position="224"/>
        <end position="375"/>
    </location>
</feature>
<evidence type="ECO:0000256" key="6">
    <source>
        <dbReference type="ARBA" id="ARBA00023002"/>
    </source>
</evidence>
<dbReference type="Pfam" id="PF02771">
    <property type="entry name" value="Acyl-CoA_dh_N"/>
    <property type="match status" value="1"/>
</dbReference>
<dbReference type="InterPro" id="IPR037069">
    <property type="entry name" value="AcylCoA_DH/ox_N_sf"/>
</dbReference>
<dbReference type="PANTHER" id="PTHR48083">
    <property type="entry name" value="MEDIUM-CHAIN SPECIFIC ACYL-COA DEHYDROGENASE, MITOCHONDRIAL-RELATED"/>
    <property type="match status" value="1"/>
</dbReference>
<dbReference type="GO" id="GO:0050660">
    <property type="term" value="F:flavin adenine dinucleotide binding"/>
    <property type="evidence" value="ECO:0007669"/>
    <property type="project" value="InterPro"/>
</dbReference>
<evidence type="ECO:0000313" key="11">
    <source>
        <dbReference type="EMBL" id="MBF9071443.1"/>
    </source>
</evidence>
<dbReference type="InterPro" id="IPR036250">
    <property type="entry name" value="AcylCo_DH-like_C"/>
</dbReference>
<dbReference type="CDD" id="cd00567">
    <property type="entry name" value="ACAD"/>
    <property type="match status" value="1"/>
</dbReference>
<accession>A0A931B736</accession>
<keyword evidence="12" id="KW-1185">Reference proteome</keyword>
<dbReference type="AlphaFoldDB" id="A0A931B736"/>
<dbReference type="GO" id="GO:0005737">
    <property type="term" value="C:cytoplasm"/>
    <property type="evidence" value="ECO:0007669"/>
    <property type="project" value="TreeGrafter"/>
</dbReference>
<organism evidence="11 12">
    <name type="scientific">Streptacidiphilus fuscans</name>
    <dbReference type="NCBI Taxonomy" id="2789292"/>
    <lineage>
        <taxon>Bacteria</taxon>
        <taxon>Bacillati</taxon>
        <taxon>Actinomycetota</taxon>
        <taxon>Actinomycetes</taxon>
        <taxon>Kitasatosporales</taxon>
        <taxon>Streptomycetaceae</taxon>
        <taxon>Streptacidiphilus</taxon>
    </lineage>
</organism>
<sequence>MEFAYSPRLSELKQRAADLTSKIMNYEDECEANNGLTPEALAAIREDVLASGLQAINHPVEWGGAGLSILEQVVVQDELGKLTNALWDTVWRPANCLRAATPEQREKYLLPGIQGRCRDAVAITEADAGSDPSGIATTAVPDGKGYRINGEKWFVTVGDVADFLIVLANVQPAGAPTLFLIDRDTPGVSVKRTPRYTHTFVYEHPEFLFEDVYVGADAVLGGIGQGYELTRDWFTEERLMIGARTIGAAERALELATDWARGRVQGGEALINRQLIQGMLADSVVDITTNRAFTHQVAWEFDQGADRKLLHARAATVKLAASEASNRVVDRAQQIFGGRGYMRDYPVERLWRELRVDRIWEGTSEIQRLVIANEITKRGLSGLLTFRPEA</sequence>
<evidence type="ECO:0000313" key="12">
    <source>
        <dbReference type="Proteomes" id="UP000657385"/>
    </source>
</evidence>
<dbReference type="GO" id="GO:0033539">
    <property type="term" value="P:fatty acid beta-oxidation using acyl-CoA dehydrogenase"/>
    <property type="evidence" value="ECO:0007669"/>
    <property type="project" value="TreeGrafter"/>
</dbReference>
<feature type="domain" description="Acyl-CoA dehydrogenase/oxidase N-terminal" evidence="10">
    <location>
        <begin position="12"/>
        <end position="115"/>
    </location>
</feature>